<reference evidence="3" key="1">
    <citation type="submission" date="2009-08" db="EMBL/GenBank/DDBJ databases">
        <title>The complete genome of Chitinophaga pinensis DSM 2588.</title>
        <authorList>
            <consortium name="US DOE Joint Genome Institute (JGI-PGF)"/>
            <person name="Lucas S."/>
            <person name="Copeland A."/>
            <person name="Lapidus A."/>
            <person name="Glavina del Rio T."/>
            <person name="Dalin E."/>
            <person name="Tice H."/>
            <person name="Bruce D."/>
            <person name="Goodwin L."/>
            <person name="Pitluck S."/>
            <person name="Kyrpides N."/>
            <person name="Mavromatis K."/>
            <person name="Ivanova N."/>
            <person name="Mikhailova N."/>
            <person name="Sims D."/>
            <person name="Meinche L."/>
            <person name="Brettin T."/>
            <person name="Detter J.C."/>
            <person name="Han C."/>
            <person name="Larimer F."/>
            <person name="Land M."/>
            <person name="Hauser L."/>
            <person name="Markowitz V."/>
            <person name="Cheng J.-F."/>
            <person name="Hugenholtz P."/>
            <person name="Woyke T."/>
            <person name="Wu D."/>
            <person name="Spring S."/>
            <person name="Klenk H.-P."/>
            <person name="Eisen J.A."/>
        </authorList>
    </citation>
    <scope>NUCLEOTIDE SEQUENCE [LARGE SCALE GENOMIC DNA]</scope>
    <source>
        <strain evidence="3">ATCC 43595 / DSM 2588 / LMG 13176 / NBRC 15968 / NCIMB 11800 / UQM 2034</strain>
    </source>
</reference>
<evidence type="ECO:0000256" key="1">
    <source>
        <dbReference type="SAM" id="Phobius"/>
    </source>
</evidence>
<name>A0A979GWJ5_CHIPD</name>
<feature type="transmembrane region" description="Helical" evidence="1">
    <location>
        <begin position="147"/>
        <end position="169"/>
    </location>
</feature>
<dbReference type="EMBL" id="CP001699">
    <property type="protein sequence ID" value="ACU61806.1"/>
    <property type="molecule type" value="Genomic_DNA"/>
</dbReference>
<dbReference type="KEGG" id="cpi:Cpin_4359"/>
<protein>
    <submittedName>
        <fullName evidence="2">Uncharacterized protein</fullName>
    </submittedName>
</protein>
<evidence type="ECO:0000313" key="2">
    <source>
        <dbReference type="EMBL" id="ACU61806.1"/>
    </source>
</evidence>
<gene>
    <name evidence="2" type="ordered locus">Cpin_4359</name>
</gene>
<sequence>MYHQLYPVIIPYPLKSGTPKVISGILRRIEIFQKNKLRYHFDGFVTDTYISIVLPSFYDIGHYKHDIEHVNAMTGIPVTLELIEKNGEHYLMKISYNDPLTKRQTVPLTQAEKSDLLNGAGIRMGCVGFFLLIGGVCYAAMKDFGKASLPGILIFCFIPFLLALLLYYIPRRQRIHSSHNKIVITTTIREVIGVVICAVSTDSSDRHVKKYGTGTGDLLEYYEAPLYPGDKVKLTYGEKNGKADWMISLELLP</sequence>
<evidence type="ECO:0000313" key="3">
    <source>
        <dbReference type="Proteomes" id="UP000002215"/>
    </source>
</evidence>
<keyword evidence="1" id="KW-1133">Transmembrane helix</keyword>
<feature type="transmembrane region" description="Helical" evidence="1">
    <location>
        <begin position="120"/>
        <end position="141"/>
    </location>
</feature>
<dbReference type="Proteomes" id="UP000002215">
    <property type="component" value="Chromosome"/>
</dbReference>
<proteinExistence type="predicted"/>
<dbReference type="AlphaFoldDB" id="A0A979GWJ5"/>
<reference evidence="2 3" key="2">
    <citation type="journal article" date="2010" name="Stand. Genomic Sci.">
        <title>Complete genome sequence of Chitinophaga pinensis type strain (UQM 2034).</title>
        <authorList>
            <person name="Glavina Del Rio T."/>
            <person name="Abt B."/>
            <person name="Spring S."/>
            <person name="Lapidus A."/>
            <person name="Nolan M."/>
            <person name="Tice H."/>
            <person name="Copeland A."/>
            <person name="Cheng J.F."/>
            <person name="Chen F."/>
            <person name="Bruce D."/>
            <person name="Goodwin L."/>
            <person name="Pitluck S."/>
            <person name="Ivanova N."/>
            <person name="Mavromatis K."/>
            <person name="Mikhailova N."/>
            <person name="Pati A."/>
            <person name="Chen A."/>
            <person name="Palaniappan K."/>
            <person name="Land M."/>
            <person name="Hauser L."/>
            <person name="Chang Y.J."/>
            <person name="Jeffries C.D."/>
            <person name="Chain P."/>
            <person name="Saunders E."/>
            <person name="Detter J.C."/>
            <person name="Brettin T."/>
            <person name="Rohde M."/>
            <person name="Goker M."/>
            <person name="Bristow J."/>
            <person name="Eisen J.A."/>
            <person name="Markowitz V."/>
            <person name="Hugenholtz P."/>
            <person name="Kyrpides N.C."/>
            <person name="Klenk H.P."/>
            <person name="Lucas S."/>
        </authorList>
    </citation>
    <scope>NUCLEOTIDE SEQUENCE [LARGE SCALE GENOMIC DNA]</scope>
    <source>
        <strain evidence="3">ATCC 43595 / DSM 2588 / LMG 13176 / NBRC 15968 / NCIMB 11800 / UQM 2034</strain>
    </source>
</reference>
<keyword evidence="1" id="KW-0472">Membrane</keyword>
<organism evidence="2 3">
    <name type="scientific">Chitinophaga pinensis (strain ATCC 43595 / DSM 2588 / LMG 13176 / NBRC 15968 / NCIMB 11800 / UQM 2034)</name>
    <dbReference type="NCBI Taxonomy" id="485918"/>
    <lineage>
        <taxon>Bacteria</taxon>
        <taxon>Pseudomonadati</taxon>
        <taxon>Bacteroidota</taxon>
        <taxon>Chitinophagia</taxon>
        <taxon>Chitinophagales</taxon>
        <taxon>Chitinophagaceae</taxon>
        <taxon>Chitinophaga</taxon>
    </lineage>
</organism>
<keyword evidence="1" id="KW-0812">Transmembrane</keyword>
<accession>A0A979GWJ5</accession>